<dbReference type="EC" id="2.7.7.6" evidence="11"/>
<proteinExistence type="inferred from homology"/>
<evidence type="ECO:0000256" key="1">
    <source>
        <dbReference type="ARBA" id="ARBA00008798"/>
    </source>
</evidence>
<dbReference type="NCBIfam" id="TIGR02395">
    <property type="entry name" value="rpoN_sigma"/>
    <property type="match status" value="1"/>
</dbReference>
<keyword evidence="4 11" id="KW-0548">Nucleotidyltransferase</keyword>
<dbReference type="Gene3D" id="1.10.10.1330">
    <property type="entry name" value="RNA polymerase sigma-54 factor, core-binding domain"/>
    <property type="match status" value="1"/>
</dbReference>
<organism evidence="11 12">
    <name type="scientific">Helicobacter colisuis</name>
    <dbReference type="NCBI Taxonomy" id="2949739"/>
    <lineage>
        <taxon>Bacteria</taxon>
        <taxon>Pseudomonadati</taxon>
        <taxon>Campylobacterota</taxon>
        <taxon>Epsilonproteobacteria</taxon>
        <taxon>Campylobacterales</taxon>
        <taxon>Helicobacteraceae</taxon>
        <taxon>Helicobacter</taxon>
    </lineage>
</organism>
<dbReference type="Pfam" id="PF00309">
    <property type="entry name" value="Sigma54_AID"/>
    <property type="match status" value="1"/>
</dbReference>
<dbReference type="PROSITE" id="PS50044">
    <property type="entry name" value="SIGMA54_3"/>
    <property type="match status" value="1"/>
</dbReference>
<keyword evidence="2" id="KW-0240">DNA-directed RNA polymerase</keyword>
<evidence type="ECO:0000256" key="5">
    <source>
        <dbReference type="ARBA" id="ARBA00023015"/>
    </source>
</evidence>
<evidence type="ECO:0000259" key="9">
    <source>
        <dbReference type="Pfam" id="PF04552"/>
    </source>
</evidence>
<dbReference type="InterPro" id="IPR007634">
    <property type="entry name" value="RNA_pol_sigma_54_DNA-bd"/>
</dbReference>
<keyword evidence="8" id="KW-0804">Transcription</keyword>
<evidence type="ECO:0000256" key="4">
    <source>
        <dbReference type="ARBA" id="ARBA00022695"/>
    </source>
</evidence>
<dbReference type="Pfam" id="PF04963">
    <property type="entry name" value="Sigma54_CBD"/>
    <property type="match status" value="1"/>
</dbReference>
<dbReference type="PANTHER" id="PTHR32248">
    <property type="entry name" value="RNA POLYMERASE SIGMA-54 FACTOR"/>
    <property type="match status" value="1"/>
</dbReference>
<keyword evidence="5" id="KW-0805">Transcription regulation</keyword>
<evidence type="ECO:0000256" key="6">
    <source>
        <dbReference type="ARBA" id="ARBA00023082"/>
    </source>
</evidence>
<dbReference type="PIRSF" id="PIRSF000774">
    <property type="entry name" value="RpoN"/>
    <property type="match status" value="1"/>
</dbReference>
<evidence type="ECO:0000313" key="11">
    <source>
        <dbReference type="EMBL" id="MCL9819586.1"/>
    </source>
</evidence>
<evidence type="ECO:0000259" key="10">
    <source>
        <dbReference type="Pfam" id="PF04963"/>
    </source>
</evidence>
<dbReference type="PRINTS" id="PR00045">
    <property type="entry name" value="SIGMA54FCT"/>
</dbReference>
<keyword evidence="3 11" id="KW-0808">Transferase</keyword>
<keyword evidence="7" id="KW-0238">DNA-binding</keyword>
<name>A0ABT0TUI6_9HELI</name>
<protein>
    <submittedName>
        <fullName evidence="11">RNA polymerase factor sigma-54</fullName>
        <ecNumber evidence="11">2.7.7.6</ecNumber>
    </submittedName>
</protein>
<dbReference type="GO" id="GO:0003899">
    <property type="term" value="F:DNA-directed RNA polymerase activity"/>
    <property type="evidence" value="ECO:0007669"/>
    <property type="project" value="UniProtKB-EC"/>
</dbReference>
<dbReference type="Pfam" id="PF04552">
    <property type="entry name" value="Sigma54_DBD"/>
    <property type="match status" value="1"/>
</dbReference>
<keyword evidence="6" id="KW-0731">Sigma factor</keyword>
<evidence type="ECO:0000256" key="8">
    <source>
        <dbReference type="ARBA" id="ARBA00023163"/>
    </source>
</evidence>
<evidence type="ECO:0000256" key="3">
    <source>
        <dbReference type="ARBA" id="ARBA00022679"/>
    </source>
</evidence>
<dbReference type="EMBL" id="JAMOKX010000004">
    <property type="protein sequence ID" value="MCL9819586.1"/>
    <property type="molecule type" value="Genomic_DNA"/>
</dbReference>
<dbReference type="InterPro" id="IPR038709">
    <property type="entry name" value="RpoN_core-bd_sf"/>
</dbReference>
<dbReference type="NCBIfam" id="NF004602">
    <property type="entry name" value="PRK05932.2-4"/>
    <property type="match status" value="1"/>
</dbReference>
<dbReference type="Gene3D" id="1.10.10.60">
    <property type="entry name" value="Homeodomain-like"/>
    <property type="match status" value="1"/>
</dbReference>
<accession>A0ABT0TUI6</accession>
<reference evidence="11" key="1">
    <citation type="submission" date="2022-06" db="EMBL/GenBank/DDBJ databases">
        <title>Helicobacter colisuis sp. nov.</title>
        <authorList>
            <person name="Papic B."/>
            <person name="Gruntar I."/>
        </authorList>
    </citation>
    <scope>NUCLEOTIDE SEQUENCE</scope>
    <source>
        <strain evidence="11">11154-15</strain>
    </source>
</reference>
<evidence type="ECO:0000256" key="7">
    <source>
        <dbReference type="ARBA" id="ARBA00023125"/>
    </source>
</evidence>
<evidence type="ECO:0000313" key="12">
    <source>
        <dbReference type="Proteomes" id="UP001057522"/>
    </source>
</evidence>
<comment type="similarity">
    <text evidence="1">Belongs to the sigma-54 factor family.</text>
</comment>
<dbReference type="Proteomes" id="UP001057522">
    <property type="component" value="Unassembled WGS sequence"/>
</dbReference>
<feature type="domain" description="RNA polymerase sigma factor 54 core-binding" evidence="10">
    <location>
        <begin position="79"/>
        <end position="256"/>
    </location>
</feature>
<evidence type="ECO:0000256" key="2">
    <source>
        <dbReference type="ARBA" id="ARBA00022478"/>
    </source>
</evidence>
<gene>
    <name evidence="11" type="ORF">NCR95_05315</name>
</gene>
<dbReference type="RefSeq" id="WP_250604330.1">
    <property type="nucleotide sequence ID" value="NZ_JAMOKV010000003.1"/>
</dbReference>
<feature type="domain" description="RNA polymerase sigma factor 54 DNA-binding" evidence="9">
    <location>
        <begin position="268"/>
        <end position="421"/>
    </location>
</feature>
<dbReference type="InterPro" id="IPR000394">
    <property type="entry name" value="RNA_pol_sigma_54"/>
</dbReference>
<keyword evidence="12" id="KW-1185">Reference proteome</keyword>
<comment type="caution">
    <text evidence="11">The sequence shown here is derived from an EMBL/GenBank/DDBJ whole genome shotgun (WGS) entry which is preliminary data.</text>
</comment>
<dbReference type="PANTHER" id="PTHR32248:SF4">
    <property type="entry name" value="RNA POLYMERASE SIGMA-54 FACTOR"/>
    <property type="match status" value="1"/>
</dbReference>
<dbReference type="PROSITE" id="PS00718">
    <property type="entry name" value="SIGMA54_2"/>
    <property type="match status" value="1"/>
</dbReference>
<sequence length="430" mass="49578">MKLRTQTSATLKTKLSSTLKSWLPILQSSTLELEETLGEFAKENPYVEIKSAMATDFSSERKKRKEGPRGLRSVENDGIERFCIQEESLEEMLKSQIVPPLFPTKTSQAIAEKIIENLNEEGYFDGDKEKIAKECQSNSLEVEKIRRRFAYLDPAGIAAENLIESFYFQLENMDVADSIYSVCLKLIGDLENHTKYKEDKNYTQAMRVISSFKNPPALDFYQKEAAIIPDILVIQELNNIQVQINEKYYPSIEIETQKKDSKEKIKDEFIKSKIKDARDLVDALEMRKATLYKIGLMIVEYQYDFFMGGEIKPMKLKDLAEEFGHAPSTISRAISNKFLECARGIFPLRNFFATALDEDTSNTTIKEFVSELIKNENKQKPLSDNRILELIEQKFNLKIVRRTITKYRAQLNIASSSERKKLYKISLNSH</sequence>
<dbReference type="InterPro" id="IPR007046">
    <property type="entry name" value="RNA_pol_sigma_54_core-bd"/>
</dbReference>